<protein>
    <submittedName>
        <fullName evidence="1">Uncharacterized protein</fullName>
    </submittedName>
</protein>
<dbReference type="EMBL" id="JACXIZ010000013">
    <property type="protein sequence ID" value="MBD2844967.1"/>
    <property type="molecule type" value="Genomic_DNA"/>
</dbReference>
<dbReference type="Proteomes" id="UP000621560">
    <property type="component" value="Unassembled WGS sequence"/>
</dbReference>
<keyword evidence="2" id="KW-1185">Reference proteome</keyword>
<comment type="caution">
    <text evidence="1">The sequence shown here is derived from an EMBL/GenBank/DDBJ whole genome shotgun (WGS) entry which is preliminary data.</text>
</comment>
<proteinExistence type="predicted"/>
<reference evidence="1" key="1">
    <citation type="submission" date="2020-09" db="EMBL/GenBank/DDBJ databases">
        <title>A novel bacterium of genus Paenibacillus, isolated from South China Sea.</title>
        <authorList>
            <person name="Huang H."/>
            <person name="Mo K."/>
            <person name="Hu Y."/>
        </authorList>
    </citation>
    <scope>NUCLEOTIDE SEQUENCE</scope>
    <source>
        <strain evidence="1">IB182496</strain>
    </source>
</reference>
<sequence length="186" mass="22234">MIYYHHFLTDCSGYAARGRNNDFPELQCCPNCRARNRMLRHGFYERNAIDAEATYRISICRLLCPAYHKSVSILPTFLLPYFQHTWRTILNMLLAWWISCLCVCSRQLRRFYEKRGWKKQNEIALFFRSEGVEAIFPEKKAEKAICLFQMIQAMEEATFVRRWWHHRINSFMAAVNYRGARVAPTF</sequence>
<evidence type="ECO:0000313" key="1">
    <source>
        <dbReference type="EMBL" id="MBD2844967.1"/>
    </source>
</evidence>
<name>A0A927GRS1_9BACL</name>
<accession>A0A927GRS1</accession>
<gene>
    <name evidence="1" type="ORF">IDH44_07180</name>
</gene>
<organism evidence="1 2">
    <name type="scientific">Paenibacillus sabuli</name>
    <dbReference type="NCBI Taxonomy" id="2772509"/>
    <lineage>
        <taxon>Bacteria</taxon>
        <taxon>Bacillati</taxon>
        <taxon>Bacillota</taxon>
        <taxon>Bacilli</taxon>
        <taxon>Bacillales</taxon>
        <taxon>Paenibacillaceae</taxon>
        <taxon>Paenibacillus</taxon>
    </lineage>
</organism>
<evidence type="ECO:0000313" key="2">
    <source>
        <dbReference type="Proteomes" id="UP000621560"/>
    </source>
</evidence>
<dbReference type="RefSeq" id="WP_190916119.1">
    <property type="nucleotide sequence ID" value="NZ_JACXIZ010000013.1"/>
</dbReference>
<dbReference type="AlphaFoldDB" id="A0A927GRS1"/>